<dbReference type="Proteomes" id="UP000287687">
    <property type="component" value="Unassembled WGS sequence"/>
</dbReference>
<dbReference type="Pfam" id="PF00583">
    <property type="entry name" value="Acetyltransf_1"/>
    <property type="match status" value="1"/>
</dbReference>
<keyword evidence="5" id="KW-1185">Reference proteome</keyword>
<evidence type="ECO:0000313" key="5">
    <source>
        <dbReference type="Proteomes" id="UP000287687"/>
    </source>
</evidence>
<evidence type="ECO:0000256" key="1">
    <source>
        <dbReference type="ARBA" id="ARBA00022679"/>
    </source>
</evidence>
<dbReference type="InterPro" id="IPR000182">
    <property type="entry name" value="GNAT_dom"/>
</dbReference>
<proteinExistence type="predicted"/>
<dbReference type="InterPro" id="IPR050680">
    <property type="entry name" value="YpeA/RimI_acetyltransf"/>
</dbReference>
<evidence type="ECO:0000256" key="2">
    <source>
        <dbReference type="ARBA" id="ARBA00023315"/>
    </source>
</evidence>
<dbReference type="InterPro" id="IPR016181">
    <property type="entry name" value="Acyl_CoA_acyltransferase"/>
</dbReference>
<feature type="domain" description="N-acetyltransferase" evidence="3">
    <location>
        <begin position="2"/>
        <end position="158"/>
    </location>
</feature>
<keyword evidence="2" id="KW-0012">Acyltransferase</keyword>
<dbReference type="PROSITE" id="PS51186">
    <property type="entry name" value="GNAT"/>
    <property type="match status" value="1"/>
</dbReference>
<protein>
    <submittedName>
        <fullName evidence="4">GNAT family N-acetyltransferase</fullName>
    </submittedName>
</protein>
<dbReference type="OrthoDB" id="9811979at2"/>
<reference evidence="4 5" key="1">
    <citation type="submission" date="2019-01" db="EMBL/GenBank/DDBJ databases">
        <title>The draft genome of Rhizobium sp. 24NR.</title>
        <authorList>
            <person name="Liu L."/>
            <person name="Liang L."/>
            <person name="Shi S."/>
            <person name="Xu L."/>
            <person name="Wang X."/>
            <person name="Li L."/>
            <person name="Zhang X."/>
        </authorList>
    </citation>
    <scope>NUCLEOTIDE SEQUENCE [LARGE SCALE GENOMIC DNA]</scope>
    <source>
        <strain evidence="4 5">24NR</strain>
    </source>
</reference>
<dbReference type="RefSeq" id="WP_128442775.1">
    <property type="nucleotide sequence ID" value="NZ_SBIP01000002.1"/>
</dbReference>
<organism evidence="4 5">
    <name type="scientific">Neorhizobium lilium</name>
    <dbReference type="NCBI Taxonomy" id="2503024"/>
    <lineage>
        <taxon>Bacteria</taxon>
        <taxon>Pseudomonadati</taxon>
        <taxon>Pseudomonadota</taxon>
        <taxon>Alphaproteobacteria</taxon>
        <taxon>Hyphomicrobiales</taxon>
        <taxon>Rhizobiaceae</taxon>
        <taxon>Rhizobium/Agrobacterium group</taxon>
        <taxon>Neorhizobium</taxon>
    </lineage>
</organism>
<keyword evidence="1 4" id="KW-0808">Transferase</keyword>
<evidence type="ECO:0000259" key="3">
    <source>
        <dbReference type="PROSITE" id="PS51186"/>
    </source>
</evidence>
<evidence type="ECO:0000313" key="4">
    <source>
        <dbReference type="EMBL" id="RWX78797.1"/>
    </source>
</evidence>
<dbReference type="PANTHER" id="PTHR43420">
    <property type="entry name" value="ACETYLTRANSFERASE"/>
    <property type="match status" value="1"/>
</dbReference>
<accession>A0A444LIQ9</accession>
<gene>
    <name evidence="4" type="ORF">EPK99_09430</name>
</gene>
<dbReference type="SUPFAM" id="SSF55729">
    <property type="entry name" value="Acyl-CoA N-acyltransferases (Nat)"/>
    <property type="match status" value="1"/>
</dbReference>
<comment type="caution">
    <text evidence="4">The sequence shown here is derived from an EMBL/GenBank/DDBJ whole genome shotgun (WGS) entry which is preliminary data.</text>
</comment>
<dbReference type="AlphaFoldDB" id="A0A444LIQ9"/>
<dbReference type="Gene3D" id="3.40.630.30">
    <property type="match status" value="1"/>
</dbReference>
<name>A0A444LIQ9_9HYPH</name>
<dbReference type="EMBL" id="SBIP01000002">
    <property type="protein sequence ID" value="RWX78797.1"/>
    <property type="molecule type" value="Genomic_DNA"/>
</dbReference>
<dbReference type="GO" id="GO:0016747">
    <property type="term" value="F:acyltransferase activity, transferring groups other than amino-acyl groups"/>
    <property type="evidence" value="ECO:0007669"/>
    <property type="project" value="InterPro"/>
</dbReference>
<sequence length="169" mass="19066">MATIRNAREDEAELLAEIGFRAWEKAMISIGEMTDMSESAWEAFRNFARKDWLTISTVEERGALAGWAAREKLDELISDFWIDPQYQGQGLGGALLAEVEAEIVKQGLEEARVETHAHNLEAIGFFEKHGYAINWLSIAYSPKIDRDVQSVGLYKRLVPDVPETYGPSF</sequence>
<dbReference type="PANTHER" id="PTHR43420:SF52">
    <property type="entry name" value="N-ACETYLTRANSFERASE YODP"/>
    <property type="match status" value="1"/>
</dbReference>
<dbReference type="CDD" id="cd04301">
    <property type="entry name" value="NAT_SF"/>
    <property type="match status" value="1"/>
</dbReference>